<dbReference type="AlphaFoldDB" id="A0A7J4MXB0"/>
<proteinExistence type="inferred from homology"/>
<feature type="binding site" evidence="7">
    <location>
        <begin position="145"/>
        <end position="148"/>
    </location>
    <ligand>
        <name>S-adenosyl-L-methionine</name>
        <dbReference type="ChEBI" id="CHEBI:59789"/>
    </ligand>
</feature>
<comment type="function">
    <text evidence="7">Involved in pre-rRNA and tRNA processing. Utilizes the methyl donor S-adenosyl-L-methionine to catalyze the site-specific 2'-hydroxyl methylation of ribose moieties in rRNA and tRNA. Site specificity is provided by a guide RNA that base pairs with the substrate. Methylation occurs at a characteristic distance from the sequence involved in base pairing with the guide RNA.</text>
</comment>
<dbReference type="SMART" id="SM01206">
    <property type="entry name" value="Fibrillarin"/>
    <property type="match status" value="1"/>
</dbReference>
<evidence type="ECO:0000256" key="3">
    <source>
        <dbReference type="ARBA" id="ARBA00022603"/>
    </source>
</evidence>
<dbReference type="Gene3D" id="3.30.200.20">
    <property type="entry name" value="Phosphorylase Kinase, domain 1"/>
    <property type="match status" value="1"/>
</dbReference>
<feature type="binding site" evidence="7">
    <location>
        <begin position="100"/>
        <end position="101"/>
    </location>
    <ligand>
        <name>S-adenosyl-L-methionine</name>
        <dbReference type="ChEBI" id="CHEBI:59789"/>
    </ligand>
</feature>
<dbReference type="InterPro" id="IPR000692">
    <property type="entry name" value="Fibrillarin"/>
</dbReference>
<dbReference type="Gene3D" id="3.40.50.150">
    <property type="entry name" value="Vaccinia Virus protein VP39"/>
    <property type="match status" value="1"/>
</dbReference>
<keyword evidence="4 7" id="KW-0808">Transferase</keyword>
<dbReference type="PANTHER" id="PTHR10335">
    <property type="entry name" value="RRNA 2-O-METHYLTRANSFERASE FIBRILLARIN"/>
    <property type="match status" value="1"/>
</dbReference>
<dbReference type="PROSITE" id="PS00566">
    <property type="entry name" value="FIBRILLARIN"/>
    <property type="match status" value="1"/>
</dbReference>
<evidence type="ECO:0000256" key="7">
    <source>
        <dbReference type="HAMAP-Rule" id="MF_00351"/>
    </source>
</evidence>
<accession>A0A7J4MXB0</accession>
<dbReference type="GO" id="GO:0003723">
    <property type="term" value="F:RNA binding"/>
    <property type="evidence" value="ECO:0007669"/>
    <property type="project" value="UniProtKB-UniRule"/>
</dbReference>
<dbReference type="PIRSF" id="PIRSF006540">
    <property type="entry name" value="Nop17p"/>
    <property type="match status" value="1"/>
</dbReference>
<dbReference type="Pfam" id="PF01269">
    <property type="entry name" value="Fibrillarin"/>
    <property type="match status" value="1"/>
</dbReference>
<protein>
    <recommendedName>
        <fullName evidence="7">Fibrillarin-like rRNA/tRNA 2'-O-methyltransferase</fullName>
        <ecNumber evidence="7">2.1.1.-</ecNumber>
    </recommendedName>
</protein>
<gene>
    <name evidence="7" type="primary">flpA</name>
    <name evidence="8" type="ORF">HA285_07350</name>
</gene>
<reference evidence="9" key="1">
    <citation type="journal article" date="2020" name="bioRxiv">
        <title>A rank-normalized archaeal taxonomy based on genome phylogeny resolves widespread incomplete and uneven classifications.</title>
        <authorList>
            <person name="Rinke C."/>
            <person name="Chuvochina M."/>
            <person name="Mussig A.J."/>
            <person name="Chaumeil P.-A."/>
            <person name="Waite D.W."/>
            <person name="Whitman W.B."/>
            <person name="Parks D.H."/>
            <person name="Hugenholtz P."/>
        </authorList>
    </citation>
    <scope>NUCLEOTIDE SEQUENCE [LARGE SCALE GENOMIC DNA]</scope>
</reference>
<dbReference type="GO" id="GO:0008649">
    <property type="term" value="F:rRNA methyltransferase activity"/>
    <property type="evidence" value="ECO:0007669"/>
    <property type="project" value="TreeGrafter"/>
</dbReference>
<dbReference type="PANTHER" id="PTHR10335:SF17">
    <property type="entry name" value="FIBRILLARIN"/>
    <property type="match status" value="1"/>
</dbReference>
<dbReference type="GO" id="GO:0008033">
    <property type="term" value="P:tRNA processing"/>
    <property type="evidence" value="ECO:0007669"/>
    <property type="project" value="UniProtKB-UniRule"/>
</dbReference>
<evidence type="ECO:0000256" key="1">
    <source>
        <dbReference type="ARBA" id="ARBA00010632"/>
    </source>
</evidence>
<dbReference type="HAMAP" id="MF_00351">
    <property type="entry name" value="RNA_methyltransf_FlpA"/>
    <property type="match status" value="1"/>
</dbReference>
<keyword evidence="2 7" id="KW-0698">rRNA processing</keyword>
<comment type="subunit">
    <text evidence="7">Interacts with nop5. Component of box C/D small ribonucleoprotein (sRNP) particles that contain rpl7ae, FlpA and nop5, plus a guide RNA.</text>
</comment>
<dbReference type="PRINTS" id="PR00052">
    <property type="entry name" value="FIBRILLARIN"/>
</dbReference>
<dbReference type="GO" id="GO:1990259">
    <property type="term" value="F:histone H2AQ104 methyltransferase activity"/>
    <property type="evidence" value="ECO:0007669"/>
    <property type="project" value="TreeGrafter"/>
</dbReference>
<dbReference type="GO" id="GO:0000494">
    <property type="term" value="P:box C/D sno(s)RNA 3'-end processing"/>
    <property type="evidence" value="ECO:0007669"/>
    <property type="project" value="TreeGrafter"/>
</dbReference>
<dbReference type="InterPro" id="IPR020813">
    <property type="entry name" value="Fibrillarin_CS"/>
</dbReference>
<dbReference type="NCBIfam" id="NF003276">
    <property type="entry name" value="PRK04266.1-2"/>
    <property type="match status" value="1"/>
</dbReference>
<evidence type="ECO:0000313" key="9">
    <source>
        <dbReference type="Proteomes" id="UP000538031"/>
    </source>
</evidence>
<feature type="binding site" evidence="7">
    <location>
        <begin position="125"/>
        <end position="126"/>
    </location>
    <ligand>
        <name>S-adenosyl-L-methionine</name>
        <dbReference type="ChEBI" id="CHEBI:59789"/>
    </ligand>
</feature>
<dbReference type="EMBL" id="DUHT01000081">
    <property type="protein sequence ID" value="HIH65389.1"/>
    <property type="molecule type" value="Genomic_DNA"/>
</dbReference>
<comment type="similarity">
    <text evidence="1 7">Belongs to the methyltransferase superfamily. Fibrillarin family.</text>
</comment>
<evidence type="ECO:0000313" key="8">
    <source>
        <dbReference type="EMBL" id="HIH65389.1"/>
    </source>
</evidence>
<feature type="binding site" evidence="7">
    <location>
        <begin position="82"/>
        <end position="83"/>
    </location>
    <ligand>
        <name>S-adenosyl-L-methionine</name>
        <dbReference type="ChEBI" id="CHEBI:59789"/>
    </ligand>
</feature>
<keyword evidence="5 7" id="KW-0819">tRNA processing</keyword>
<organism evidence="8 9">
    <name type="scientific">Methanothermobacter thermautotrophicus</name>
    <name type="common">Methanobacterium thermoformicicum</name>
    <dbReference type="NCBI Taxonomy" id="145262"/>
    <lineage>
        <taxon>Archaea</taxon>
        <taxon>Methanobacteriati</taxon>
        <taxon>Methanobacteriota</taxon>
        <taxon>Methanomada group</taxon>
        <taxon>Methanobacteria</taxon>
        <taxon>Methanobacteriales</taxon>
        <taxon>Methanobacteriaceae</taxon>
        <taxon>Methanothermobacter</taxon>
    </lineage>
</organism>
<keyword evidence="6 7" id="KW-0694">RNA-binding</keyword>
<sequence length="224" mass="25301">MYAVKEVKGIDGVFIMNNSLLTINPNPGVKVYGERIIEWGGREYRVWDPRRSKLAAAILNGLRGFSLNSDSRVLYLGASAGTTASHISDIVTDGRVYCIEFSPRMMRELLGVCESRKNMAPLLEDASRPLSYLRMVEAADLVYCDVAQPDQTRLFIENMDCFLKRDGYGLIMIKARSIDVTRSPRKIFREEVGKLESSGFRIIDQVGLNPYEKDHMAVLVKRDV</sequence>
<evidence type="ECO:0000256" key="5">
    <source>
        <dbReference type="ARBA" id="ARBA00022694"/>
    </source>
</evidence>
<evidence type="ECO:0000256" key="4">
    <source>
        <dbReference type="ARBA" id="ARBA00022679"/>
    </source>
</evidence>
<dbReference type="EC" id="2.1.1.-" evidence="7"/>
<evidence type="ECO:0000256" key="2">
    <source>
        <dbReference type="ARBA" id="ARBA00022552"/>
    </source>
</evidence>
<dbReference type="InterPro" id="IPR029063">
    <property type="entry name" value="SAM-dependent_MTases_sf"/>
</dbReference>
<dbReference type="CDD" id="cd02440">
    <property type="entry name" value="AdoMet_MTases"/>
    <property type="match status" value="1"/>
</dbReference>
<dbReference type="SUPFAM" id="SSF53335">
    <property type="entry name" value="S-adenosyl-L-methionine-dependent methyltransferases"/>
    <property type="match status" value="1"/>
</dbReference>
<name>A0A7J4MXB0_METTF</name>
<keyword evidence="3 7" id="KW-0489">Methyltransferase</keyword>
<evidence type="ECO:0000256" key="6">
    <source>
        <dbReference type="ARBA" id="ARBA00022884"/>
    </source>
</evidence>
<dbReference type="Proteomes" id="UP000538031">
    <property type="component" value="Unassembled WGS sequence"/>
</dbReference>
<comment type="caution">
    <text evidence="8">The sequence shown here is derived from an EMBL/GenBank/DDBJ whole genome shotgun (WGS) entry which is preliminary data.</text>
</comment>